<name>A0ABR9PA54_9ACTN</name>
<reference evidence="8 9" key="1">
    <citation type="submission" date="2020-09" db="EMBL/GenBank/DDBJ databases">
        <title>Diversity and distribution of actinomycetes associated with coral in the coast of Hainan.</title>
        <authorList>
            <person name="Li F."/>
        </authorList>
    </citation>
    <scope>NUCLEOTIDE SEQUENCE [LARGE SCALE GENOMIC DNA]</scope>
    <source>
        <strain evidence="8 9">HNM0947</strain>
    </source>
</reference>
<protein>
    <submittedName>
        <fullName evidence="8">Calcium/sodium antiporter</fullName>
    </submittedName>
</protein>
<dbReference type="InterPro" id="IPR004837">
    <property type="entry name" value="NaCa_Exmemb"/>
</dbReference>
<dbReference type="EMBL" id="JADBGI010000017">
    <property type="protein sequence ID" value="MBE3000723.1"/>
    <property type="molecule type" value="Genomic_DNA"/>
</dbReference>
<dbReference type="InterPro" id="IPR044880">
    <property type="entry name" value="NCX_ion-bd_dom_sf"/>
</dbReference>
<evidence type="ECO:0000256" key="6">
    <source>
        <dbReference type="SAM" id="Phobius"/>
    </source>
</evidence>
<feature type="transmembrane region" description="Helical" evidence="6">
    <location>
        <begin position="322"/>
        <end position="341"/>
    </location>
</feature>
<feature type="compositionally biased region" description="Low complexity" evidence="5">
    <location>
        <begin position="168"/>
        <end position="180"/>
    </location>
</feature>
<evidence type="ECO:0000313" key="9">
    <source>
        <dbReference type="Proteomes" id="UP000806528"/>
    </source>
</evidence>
<feature type="transmembrane region" description="Helical" evidence="6">
    <location>
        <begin position="353"/>
        <end position="369"/>
    </location>
</feature>
<evidence type="ECO:0000256" key="1">
    <source>
        <dbReference type="ARBA" id="ARBA00004141"/>
    </source>
</evidence>
<sequence>MAVLVVGGELLVRGATGVSALLRISPMVIGLTVVAIGSSLPELAVGIEAALRGYPGLVTGNIVGTNIVNLLLILGISAALSPILTQRQMMRLDLPVVAVVAVLLFLLSLGGSLSWPMGVLLLGIGVAYTVAIVRNARRPHAVEPSSQSSGGGTSGTRGTGGTAGASGNGDNAEAGHTAGAGDAGGPGETDDTGGPDDAHEAADTADTDVPEQPARGGPGRLALDALFLLAGIALVILGADWLVSGAVDIATALGVSDVLIGLTVVAIGTSAPELVTSIVATIRGQASIAIGNLIGSSIYNIVFILGLTVVVAPVPVAVSAEVLYIDMIVMAVVSLLVVVLFRTGRRVTRLEGLLLVSLYLAYLAYLIIART</sequence>
<feature type="domain" description="Sodium/calcium exchanger membrane region" evidence="7">
    <location>
        <begin position="225"/>
        <end position="367"/>
    </location>
</feature>
<gene>
    <name evidence="8" type="ORF">IDM40_18770</name>
</gene>
<dbReference type="PANTHER" id="PTHR10846:SF8">
    <property type="entry name" value="INNER MEMBRANE PROTEIN YRBG"/>
    <property type="match status" value="1"/>
</dbReference>
<keyword evidence="4 6" id="KW-0472">Membrane</keyword>
<evidence type="ECO:0000259" key="7">
    <source>
        <dbReference type="Pfam" id="PF01699"/>
    </source>
</evidence>
<feature type="transmembrane region" description="Helical" evidence="6">
    <location>
        <begin position="115"/>
        <end position="133"/>
    </location>
</feature>
<feature type="transmembrane region" description="Helical" evidence="6">
    <location>
        <begin position="221"/>
        <end position="243"/>
    </location>
</feature>
<keyword evidence="2 6" id="KW-0812">Transmembrane</keyword>
<feature type="transmembrane region" description="Helical" evidence="6">
    <location>
        <begin position="60"/>
        <end position="80"/>
    </location>
</feature>
<evidence type="ECO:0000256" key="5">
    <source>
        <dbReference type="SAM" id="MobiDB-lite"/>
    </source>
</evidence>
<dbReference type="Gene3D" id="1.20.1420.30">
    <property type="entry name" value="NCX, central ion-binding region"/>
    <property type="match status" value="2"/>
</dbReference>
<feature type="transmembrane region" description="Helical" evidence="6">
    <location>
        <begin position="20"/>
        <end position="40"/>
    </location>
</feature>
<comment type="subcellular location">
    <subcellularLocation>
        <location evidence="1">Membrane</location>
        <topology evidence="1">Multi-pass membrane protein</topology>
    </subcellularLocation>
</comment>
<dbReference type="Pfam" id="PF01699">
    <property type="entry name" value="Na_Ca_ex"/>
    <property type="match status" value="2"/>
</dbReference>
<proteinExistence type="predicted"/>
<dbReference type="Proteomes" id="UP000806528">
    <property type="component" value="Unassembled WGS sequence"/>
</dbReference>
<dbReference type="NCBIfam" id="TIGR00367">
    <property type="entry name" value="calcium/sodium antiporter"/>
    <property type="match status" value="1"/>
</dbReference>
<accession>A0ABR9PA54</accession>
<feature type="transmembrane region" description="Helical" evidence="6">
    <location>
        <begin position="92"/>
        <end position="109"/>
    </location>
</feature>
<comment type="caution">
    <text evidence="8">The sequence shown here is derived from an EMBL/GenBank/DDBJ whole genome shotgun (WGS) entry which is preliminary data.</text>
</comment>
<keyword evidence="3 6" id="KW-1133">Transmembrane helix</keyword>
<keyword evidence="9" id="KW-1185">Reference proteome</keyword>
<evidence type="ECO:0000256" key="4">
    <source>
        <dbReference type="ARBA" id="ARBA00023136"/>
    </source>
</evidence>
<feature type="compositionally biased region" description="Gly residues" evidence="5">
    <location>
        <begin position="149"/>
        <end position="167"/>
    </location>
</feature>
<dbReference type="PANTHER" id="PTHR10846">
    <property type="entry name" value="SODIUM/POTASSIUM/CALCIUM EXCHANGER"/>
    <property type="match status" value="1"/>
</dbReference>
<evidence type="ECO:0000313" key="8">
    <source>
        <dbReference type="EMBL" id="MBE3000723.1"/>
    </source>
</evidence>
<evidence type="ECO:0000256" key="3">
    <source>
        <dbReference type="ARBA" id="ARBA00022989"/>
    </source>
</evidence>
<feature type="transmembrane region" description="Helical" evidence="6">
    <location>
        <begin position="289"/>
        <end position="316"/>
    </location>
</feature>
<dbReference type="InterPro" id="IPR004481">
    <property type="entry name" value="K/Na/Ca-exchanger"/>
</dbReference>
<organism evidence="8 9">
    <name type="scientific">Nocardiopsis coralli</name>
    <dbReference type="NCBI Taxonomy" id="2772213"/>
    <lineage>
        <taxon>Bacteria</taxon>
        <taxon>Bacillati</taxon>
        <taxon>Actinomycetota</taxon>
        <taxon>Actinomycetes</taxon>
        <taxon>Streptosporangiales</taxon>
        <taxon>Nocardiopsidaceae</taxon>
        <taxon>Nocardiopsis</taxon>
    </lineage>
</organism>
<feature type="domain" description="Sodium/calcium exchanger membrane region" evidence="7">
    <location>
        <begin position="2"/>
        <end position="132"/>
    </location>
</feature>
<feature type="region of interest" description="Disordered" evidence="5">
    <location>
        <begin position="139"/>
        <end position="215"/>
    </location>
</feature>
<evidence type="ECO:0000256" key="2">
    <source>
        <dbReference type="ARBA" id="ARBA00022692"/>
    </source>
</evidence>